<evidence type="ECO:0000256" key="2">
    <source>
        <dbReference type="ARBA" id="ARBA00004406"/>
    </source>
</evidence>
<keyword evidence="5" id="KW-0754">Steroid-binding</keyword>
<keyword evidence="10" id="KW-0446">Lipid-binding</keyword>
<evidence type="ECO:0000313" key="21">
    <source>
        <dbReference type="Ensembl" id="ENSVKKP00000002923.1"/>
    </source>
</evidence>
<dbReference type="GO" id="GO:0004509">
    <property type="term" value="F:steroid 21-monooxygenase activity"/>
    <property type="evidence" value="ECO:0007669"/>
    <property type="project" value="UniProtKB-EC"/>
</dbReference>
<feature type="chain" id="PRO_5034952470" description="Steroid 21-hydroxylase" evidence="20">
    <location>
        <begin position="23"/>
        <end position="120"/>
    </location>
</feature>
<keyword evidence="7" id="KW-0560">Oxidoreductase</keyword>
<keyword evidence="22" id="KW-1185">Reference proteome</keyword>
<dbReference type="AlphaFoldDB" id="A0A8D2IM55"/>
<organism evidence="21 22">
    <name type="scientific">Varanus komodoensis</name>
    <name type="common">Komodo dragon</name>
    <dbReference type="NCBI Taxonomy" id="61221"/>
    <lineage>
        <taxon>Eukaryota</taxon>
        <taxon>Metazoa</taxon>
        <taxon>Chordata</taxon>
        <taxon>Craniata</taxon>
        <taxon>Vertebrata</taxon>
        <taxon>Euteleostomi</taxon>
        <taxon>Lepidosauria</taxon>
        <taxon>Squamata</taxon>
        <taxon>Bifurcata</taxon>
        <taxon>Unidentata</taxon>
        <taxon>Episquamata</taxon>
        <taxon>Toxicofera</taxon>
        <taxon>Anguimorpha</taxon>
        <taxon>Paleoanguimorpha</taxon>
        <taxon>Varanoidea</taxon>
        <taxon>Varanidae</taxon>
        <taxon>Varanus</taxon>
    </lineage>
</organism>
<keyword evidence="12" id="KW-0755">Steroidogenesis</keyword>
<evidence type="ECO:0000256" key="9">
    <source>
        <dbReference type="ARBA" id="ARBA00023033"/>
    </source>
</evidence>
<evidence type="ECO:0000256" key="15">
    <source>
        <dbReference type="ARBA" id="ARBA00044217"/>
    </source>
</evidence>
<dbReference type="Proteomes" id="UP000694545">
    <property type="component" value="Unplaced"/>
</dbReference>
<dbReference type="PANTHER" id="PTHR24289:SF17">
    <property type="entry name" value="STEROID 21-HYDROXYLASE ISOFORM X1"/>
    <property type="match status" value="1"/>
</dbReference>
<sequence length="120" mass="13681">MLTAALLVLVLLAVGLWKGWHARPRVDKALPGPRAFPLIGDIPHLFHADLPLHFLKLAQRYGPIYRLRFGRKDVVVLNSSDLIREALIRKWSDFAGRPHSFVGNMARQSVKLKADRRRGR</sequence>
<keyword evidence="8" id="KW-0408">Iron</keyword>
<dbReference type="GO" id="GO:0004508">
    <property type="term" value="F:steroid 17-alpha-monooxygenase activity"/>
    <property type="evidence" value="ECO:0007669"/>
    <property type="project" value="TreeGrafter"/>
</dbReference>
<evidence type="ECO:0000256" key="3">
    <source>
        <dbReference type="ARBA" id="ARBA00010617"/>
    </source>
</evidence>
<dbReference type="GO" id="GO:0042448">
    <property type="term" value="P:progesterone metabolic process"/>
    <property type="evidence" value="ECO:0007669"/>
    <property type="project" value="TreeGrafter"/>
</dbReference>
<dbReference type="InterPro" id="IPR002401">
    <property type="entry name" value="Cyt_P450_E_grp-I"/>
</dbReference>
<evidence type="ECO:0000313" key="22">
    <source>
        <dbReference type="Proteomes" id="UP000694545"/>
    </source>
</evidence>
<dbReference type="Pfam" id="PF00067">
    <property type="entry name" value="p450"/>
    <property type="match status" value="1"/>
</dbReference>
<reference evidence="21" key="2">
    <citation type="submission" date="2025-09" db="UniProtKB">
        <authorList>
            <consortium name="Ensembl"/>
        </authorList>
    </citation>
    <scope>IDENTIFICATION</scope>
</reference>
<evidence type="ECO:0000256" key="13">
    <source>
        <dbReference type="ARBA" id="ARBA00044040"/>
    </source>
</evidence>
<evidence type="ECO:0000256" key="7">
    <source>
        <dbReference type="ARBA" id="ARBA00023002"/>
    </source>
</evidence>
<proteinExistence type="inferred from homology"/>
<dbReference type="GO" id="GO:0042446">
    <property type="term" value="P:hormone biosynthetic process"/>
    <property type="evidence" value="ECO:0007669"/>
    <property type="project" value="TreeGrafter"/>
</dbReference>
<evidence type="ECO:0000256" key="12">
    <source>
        <dbReference type="ARBA" id="ARBA00023250"/>
    </source>
</evidence>
<evidence type="ECO:0000256" key="14">
    <source>
        <dbReference type="ARBA" id="ARBA00044116"/>
    </source>
</evidence>
<protein>
    <recommendedName>
        <fullName evidence="14">Steroid 21-hydroxylase</fullName>
        <ecNumber evidence="13">1.14.14.16</ecNumber>
    </recommendedName>
    <alternativeName>
        <fullName evidence="18">21-OHase</fullName>
    </alternativeName>
    <alternativeName>
        <fullName evidence="15">Cytochrome P-450c21</fullName>
    </alternativeName>
    <alternativeName>
        <fullName evidence="19">Cytochrome P450 21</fullName>
    </alternativeName>
    <alternativeName>
        <fullName evidence="17">Cytochrome P450 XXI</fullName>
    </alternativeName>
    <alternativeName>
        <fullName evidence="16">Cytochrome P450-C21</fullName>
    </alternativeName>
</protein>
<evidence type="ECO:0000256" key="10">
    <source>
        <dbReference type="ARBA" id="ARBA00023121"/>
    </source>
</evidence>
<dbReference type="Ensembl" id="ENSVKKT00000003002.1">
    <property type="protein sequence ID" value="ENSVKKP00000002923.1"/>
    <property type="gene ID" value="ENSVKKG00000002283.1"/>
</dbReference>
<dbReference type="PRINTS" id="PR00463">
    <property type="entry name" value="EP450I"/>
</dbReference>
<reference evidence="21" key="1">
    <citation type="submission" date="2025-08" db="UniProtKB">
        <authorList>
            <consortium name="Ensembl"/>
        </authorList>
    </citation>
    <scope>IDENTIFICATION</scope>
</reference>
<dbReference type="EC" id="1.14.14.16" evidence="13"/>
<dbReference type="GO" id="GO:0020037">
    <property type="term" value="F:heme binding"/>
    <property type="evidence" value="ECO:0007669"/>
    <property type="project" value="InterPro"/>
</dbReference>
<accession>A0A8D2IM55</accession>
<dbReference type="GO" id="GO:0005496">
    <property type="term" value="F:steroid binding"/>
    <property type="evidence" value="ECO:0007669"/>
    <property type="project" value="UniProtKB-KW"/>
</dbReference>
<evidence type="ECO:0000256" key="16">
    <source>
        <dbReference type="ARBA" id="ARBA00044265"/>
    </source>
</evidence>
<comment type="similarity">
    <text evidence="3">Belongs to the cytochrome P450 family.</text>
</comment>
<evidence type="ECO:0000256" key="4">
    <source>
        <dbReference type="ARBA" id="ARBA00022617"/>
    </source>
</evidence>
<dbReference type="InterPro" id="IPR001128">
    <property type="entry name" value="Cyt_P450"/>
</dbReference>
<keyword evidence="20" id="KW-0732">Signal</keyword>
<evidence type="ECO:0000256" key="20">
    <source>
        <dbReference type="SAM" id="SignalP"/>
    </source>
</evidence>
<feature type="signal peptide" evidence="20">
    <location>
        <begin position="1"/>
        <end position="22"/>
    </location>
</feature>
<evidence type="ECO:0000256" key="19">
    <source>
        <dbReference type="ARBA" id="ARBA00044342"/>
    </source>
</evidence>
<evidence type="ECO:0000256" key="17">
    <source>
        <dbReference type="ARBA" id="ARBA00044282"/>
    </source>
</evidence>
<dbReference type="GO" id="GO:0005506">
    <property type="term" value="F:iron ion binding"/>
    <property type="evidence" value="ECO:0007669"/>
    <property type="project" value="InterPro"/>
</dbReference>
<dbReference type="OMA" id="FLEPSCK"/>
<dbReference type="GO" id="GO:0005789">
    <property type="term" value="C:endoplasmic reticulum membrane"/>
    <property type="evidence" value="ECO:0007669"/>
    <property type="project" value="UniProtKB-SubCell"/>
</dbReference>
<keyword evidence="4" id="KW-0349">Heme</keyword>
<dbReference type="SUPFAM" id="SSF48264">
    <property type="entry name" value="Cytochrome P450"/>
    <property type="match status" value="1"/>
</dbReference>
<evidence type="ECO:0000256" key="11">
    <source>
        <dbReference type="ARBA" id="ARBA00023136"/>
    </source>
</evidence>
<keyword evidence="6" id="KW-0479">Metal-binding</keyword>
<dbReference type="Gene3D" id="1.10.630.10">
    <property type="entry name" value="Cytochrome P450"/>
    <property type="match status" value="1"/>
</dbReference>
<evidence type="ECO:0000256" key="5">
    <source>
        <dbReference type="ARBA" id="ARBA00022665"/>
    </source>
</evidence>
<dbReference type="InterPro" id="IPR036396">
    <property type="entry name" value="Cyt_P450_sf"/>
</dbReference>
<dbReference type="PANTHER" id="PTHR24289">
    <property type="entry name" value="STEROID 17-ALPHA-HYDROXYLASE/17,20 LYASE"/>
    <property type="match status" value="1"/>
</dbReference>
<evidence type="ECO:0000256" key="1">
    <source>
        <dbReference type="ARBA" id="ARBA00001970"/>
    </source>
</evidence>
<dbReference type="GO" id="GO:0006694">
    <property type="term" value="P:steroid biosynthetic process"/>
    <property type="evidence" value="ECO:0007669"/>
    <property type="project" value="UniProtKB-KW"/>
</dbReference>
<keyword evidence="11" id="KW-0472">Membrane</keyword>
<evidence type="ECO:0000256" key="8">
    <source>
        <dbReference type="ARBA" id="ARBA00023004"/>
    </source>
</evidence>
<keyword evidence="9" id="KW-0503">Monooxygenase</keyword>
<evidence type="ECO:0000256" key="18">
    <source>
        <dbReference type="ARBA" id="ARBA00044304"/>
    </source>
</evidence>
<comment type="cofactor">
    <cofactor evidence="1">
        <name>heme b</name>
        <dbReference type="ChEBI" id="CHEBI:60344"/>
    </cofactor>
</comment>
<comment type="subcellular location">
    <subcellularLocation>
        <location evidence="2">Endoplasmic reticulum membrane</location>
        <topology evidence="2">Peripheral membrane protein</topology>
    </subcellularLocation>
</comment>
<evidence type="ECO:0000256" key="6">
    <source>
        <dbReference type="ARBA" id="ARBA00022723"/>
    </source>
</evidence>
<name>A0A8D2IM55_VARKO</name>